<organism evidence="1">
    <name type="scientific">Dulem virus 42</name>
    <dbReference type="NCBI Taxonomy" id="3145760"/>
    <lineage>
        <taxon>Viruses</taxon>
        <taxon>Duplodnaviria</taxon>
        <taxon>Heunggongvirae</taxon>
        <taxon>Uroviricota</taxon>
        <taxon>Caudoviricetes</taxon>
    </lineage>
</organism>
<protein>
    <submittedName>
        <fullName evidence="1">Uncharacterized protein</fullName>
    </submittedName>
</protein>
<sequence>MASYNSEINSILTNEAYIQDGRVKYELISDEDWNKLQRLYAYKKLLRSDYDMYGNKKEGESLFIAQALREFDATIRGEDPKSTEKKNRKPPKKNVEAWKAEMNKVIDECGGKEAFDLYRQGKRDDESGFNSKRWKKWEHRNVNRVLKRDKDGNVIVWQKIKEALRGIEPNYGKKYDELKQRAQDLLAPFKDERGEVVAELLSNAIQGELLNIYYQMAKIKKESKGYSKIAERKK</sequence>
<name>A0AAU8BAX7_9CAUD</name>
<reference evidence="1" key="1">
    <citation type="submission" date="2024-03" db="EMBL/GenBank/DDBJ databases">
        <title>Diverse circular DNA viruses in blood, oral, and fecal samples of captive lemurs.</title>
        <authorList>
            <person name="Paietta E.N."/>
            <person name="Kraberger S."/>
            <person name="Lund M.C."/>
            <person name="Custer J.M."/>
            <person name="Vargas K.M."/>
            <person name="Ehmke E.E."/>
            <person name="Yoder A.D."/>
            <person name="Varsani A."/>
        </authorList>
    </citation>
    <scope>NUCLEOTIDE SEQUENCE</scope>
    <source>
        <strain evidence="1">Duke_30FF_63</strain>
    </source>
</reference>
<evidence type="ECO:0000313" key="1">
    <source>
        <dbReference type="EMBL" id="XCD08363.1"/>
    </source>
</evidence>
<dbReference type="EMBL" id="PP511876">
    <property type="protein sequence ID" value="XCD08363.1"/>
    <property type="molecule type" value="Genomic_DNA"/>
</dbReference>
<proteinExistence type="predicted"/>
<accession>A0AAU8BAX7</accession>